<accession>A0A9P4H0T2</accession>
<feature type="signal peptide" evidence="1">
    <location>
        <begin position="1"/>
        <end position="19"/>
    </location>
</feature>
<keyword evidence="1" id="KW-0732">Signal</keyword>
<gene>
    <name evidence="2" type="ORF">EK21DRAFT_75723</name>
</gene>
<evidence type="ECO:0000313" key="3">
    <source>
        <dbReference type="Proteomes" id="UP000799777"/>
    </source>
</evidence>
<dbReference type="AlphaFoldDB" id="A0A9P4H0T2"/>
<reference evidence="2" key="1">
    <citation type="journal article" date="2020" name="Stud. Mycol.">
        <title>101 Dothideomycetes genomes: a test case for predicting lifestyles and emergence of pathogens.</title>
        <authorList>
            <person name="Haridas S."/>
            <person name="Albert R."/>
            <person name="Binder M."/>
            <person name="Bloem J."/>
            <person name="Labutti K."/>
            <person name="Salamov A."/>
            <person name="Andreopoulos B."/>
            <person name="Baker S."/>
            <person name="Barry K."/>
            <person name="Bills G."/>
            <person name="Bluhm B."/>
            <person name="Cannon C."/>
            <person name="Castanera R."/>
            <person name="Culley D."/>
            <person name="Daum C."/>
            <person name="Ezra D."/>
            <person name="Gonzalez J."/>
            <person name="Henrissat B."/>
            <person name="Kuo A."/>
            <person name="Liang C."/>
            <person name="Lipzen A."/>
            <person name="Lutzoni F."/>
            <person name="Magnuson J."/>
            <person name="Mondo S."/>
            <person name="Nolan M."/>
            <person name="Ohm R."/>
            <person name="Pangilinan J."/>
            <person name="Park H.-J."/>
            <person name="Ramirez L."/>
            <person name="Alfaro M."/>
            <person name="Sun H."/>
            <person name="Tritt A."/>
            <person name="Yoshinaga Y."/>
            <person name="Zwiers L.-H."/>
            <person name="Turgeon B."/>
            <person name="Goodwin S."/>
            <person name="Spatafora J."/>
            <person name="Crous P."/>
            <person name="Grigoriev I."/>
        </authorList>
    </citation>
    <scope>NUCLEOTIDE SEQUENCE</scope>
    <source>
        <strain evidence="2">CBS 110217</strain>
    </source>
</reference>
<dbReference type="Proteomes" id="UP000799777">
    <property type="component" value="Unassembled WGS sequence"/>
</dbReference>
<name>A0A9P4H0T2_9PLEO</name>
<evidence type="ECO:0000313" key="2">
    <source>
        <dbReference type="EMBL" id="KAF2025751.1"/>
    </source>
</evidence>
<proteinExistence type="predicted"/>
<dbReference type="EMBL" id="ML978258">
    <property type="protein sequence ID" value="KAF2025751.1"/>
    <property type="molecule type" value="Genomic_DNA"/>
</dbReference>
<sequence>MHFSSLALPLFSLLALTAAHPNPAPEPVSLAPRGLTQYPADQTIDMVKRAHLEARCNVACPCNWYGMTICCECNC</sequence>
<keyword evidence="3" id="KW-1185">Reference proteome</keyword>
<evidence type="ECO:0000256" key="1">
    <source>
        <dbReference type="SAM" id="SignalP"/>
    </source>
</evidence>
<dbReference type="OrthoDB" id="3431857at2759"/>
<protein>
    <submittedName>
        <fullName evidence="2">Uncharacterized protein</fullName>
    </submittedName>
</protein>
<feature type="chain" id="PRO_5040221134" evidence="1">
    <location>
        <begin position="20"/>
        <end position="75"/>
    </location>
</feature>
<organism evidence="2 3">
    <name type="scientific">Setomelanomma holmii</name>
    <dbReference type="NCBI Taxonomy" id="210430"/>
    <lineage>
        <taxon>Eukaryota</taxon>
        <taxon>Fungi</taxon>
        <taxon>Dikarya</taxon>
        <taxon>Ascomycota</taxon>
        <taxon>Pezizomycotina</taxon>
        <taxon>Dothideomycetes</taxon>
        <taxon>Pleosporomycetidae</taxon>
        <taxon>Pleosporales</taxon>
        <taxon>Pleosporineae</taxon>
        <taxon>Phaeosphaeriaceae</taxon>
        <taxon>Setomelanomma</taxon>
    </lineage>
</organism>
<comment type="caution">
    <text evidence="2">The sequence shown here is derived from an EMBL/GenBank/DDBJ whole genome shotgun (WGS) entry which is preliminary data.</text>
</comment>